<dbReference type="EMBL" id="JBHTKA010000008">
    <property type="protein sequence ID" value="MFD1002155.1"/>
    <property type="molecule type" value="Genomic_DNA"/>
</dbReference>
<evidence type="ECO:0000256" key="1">
    <source>
        <dbReference type="SAM" id="MobiDB-lite"/>
    </source>
</evidence>
<feature type="chain" id="PRO_5045339509" evidence="2">
    <location>
        <begin position="25"/>
        <end position="126"/>
    </location>
</feature>
<feature type="region of interest" description="Disordered" evidence="1">
    <location>
        <begin position="24"/>
        <end position="48"/>
    </location>
</feature>
<accession>A0ABW3K7W9</accession>
<keyword evidence="2" id="KW-0732">Signal</keyword>
<sequence>MKNLRLLMLVLFAVTALSTADVMAQGKSKKKQKNEKKGGGPPPWAPAHGYRAKTRYVYFQDYPVYYDNDRGVYISMSGKNWSISAKLPDILKGVDLFATPKIDLDFSGDKPQELFDEHKSKYPGKK</sequence>
<evidence type="ECO:0000313" key="3">
    <source>
        <dbReference type="EMBL" id="MFD1002155.1"/>
    </source>
</evidence>
<evidence type="ECO:0000313" key="4">
    <source>
        <dbReference type="Proteomes" id="UP001597112"/>
    </source>
</evidence>
<feature type="signal peptide" evidence="2">
    <location>
        <begin position="1"/>
        <end position="24"/>
    </location>
</feature>
<protein>
    <submittedName>
        <fullName evidence="3">Uncharacterized protein</fullName>
    </submittedName>
</protein>
<keyword evidence="4" id="KW-1185">Reference proteome</keyword>
<dbReference type="Proteomes" id="UP001597112">
    <property type="component" value="Unassembled WGS sequence"/>
</dbReference>
<organism evidence="3 4">
    <name type="scientific">Ohtaekwangia kribbensis</name>
    <dbReference type="NCBI Taxonomy" id="688913"/>
    <lineage>
        <taxon>Bacteria</taxon>
        <taxon>Pseudomonadati</taxon>
        <taxon>Bacteroidota</taxon>
        <taxon>Cytophagia</taxon>
        <taxon>Cytophagales</taxon>
        <taxon>Fulvivirgaceae</taxon>
        <taxon>Ohtaekwangia</taxon>
    </lineage>
</organism>
<dbReference type="RefSeq" id="WP_377582988.1">
    <property type="nucleotide sequence ID" value="NZ_JBHTKA010000008.1"/>
</dbReference>
<gene>
    <name evidence="3" type="ORF">ACFQ21_22710</name>
</gene>
<comment type="caution">
    <text evidence="3">The sequence shown here is derived from an EMBL/GenBank/DDBJ whole genome shotgun (WGS) entry which is preliminary data.</text>
</comment>
<evidence type="ECO:0000256" key="2">
    <source>
        <dbReference type="SAM" id="SignalP"/>
    </source>
</evidence>
<reference evidence="4" key="1">
    <citation type="journal article" date="2019" name="Int. J. Syst. Evol. Microbiol.">
        <title>The Global Catalogue of Microorganisms (GCM) 10K type strain sequencing project: providing services to taxonomists for standard genome sequencing and annotation.</title>
        <authorList>
            <consortium name="The Broad Institute Genomics Platform"/>
            <consortium name="The Broad Institute Genome Sequencing Center for Infectious Disease"/>
            <person name="Wu L."/>
            <person name="Ma J."/>
        </authorList>
    </citation>
    <scope>NUCLEOTIDE SEQUENCE [LARGE SCALE GENOMIC DNA]</scope>
    <source>
        <strain evidence="4">CCUG 58938</strain>
    </source>
</reference>
<name>A0ABW3K7W9_9BACT</name>
<proteinExistence type="predicted"/>